<reference evidence="2" key="1">
    <citation type="journal article" date="2014" name="Nat. Genet.">
        <title>Genome of the human hookworm Necator americanus.</title>
        <authorList>
            <person name="Tang Y.T."/>
            <person name="Gao X."/>
            <person name="Rosa B.A."/>
            <person name="Abubucker S."/>
            <person name="Hallsworth-Pepin K."/>
            <person name="Martin J."/>
            <person name="Tyagi R."/>
            <person name="Heizer E."/>
            <person name="Zhang X."/>
            <person name="Bhonagiri-Palsikar V."/>
            <person name="Minx P."/>
            <person name="Warren W.C."/>
            <person name="Wang Q."/>
            <person name="Zhan B."/>
            <person name="Hotez P.J."/>
            <person name="Sternberg P.W."/>
            <person name="Dougall A."/>
            <person name="Gaze S.T."/>
            <person name="Mulvenna J."/>
            <person name="Sotillo J."/>
            <person name="Ranganathan S."/>
            <person name="Rabelo E.M."/>
            <person name="Wilson R.K."/>
            <person name="Felgner P.L."/>
            <person name="Bethony J."/>
            <person name="Hawdon J.M."/>
            <person name="Gasser R.B."/>
            <person name="Loukas A."/>
            <person name="Mitreva M."/>
        </authorList>
    </citation>
    <scope>NUCLEOTIDE SEQUENCE [LARGE SCALE GENOMIC DNA]</scope>
</reference>
<dbReference type="KEGG" id="nai:NECAME_15821"/>
<dbReference type="AlphaFoldDB" id="W2SFZ1"/>
<evidence type="ECO:0000313" key="2">
    <source>
        <dbReference type="Proteomes" id="UP000053676"/>
    </source>
</evidence>
<dbReference type="EMBL" id="KI669263">
    <property type="protein sequence ID" value="ETN68453.1"/>
    <property type="molecule type" value="Genomic_DNA"/>
</dbReference>
<accession>W2SFZ1</accession>
<feature type="non-terminal residue" evidence="1">
    <location>
        <position position="128"/>
    </location>
</feature>
<protein>
    <submittedName>
        <fullName evidence="1">Uncharacterized protein</fullName>
    </submittedName>
</protein>
<dbReference type="Proteomes" id="UP000053676">
    <property type="component" value="Unassembled WGS sequence"/>
</dbReference>
<name>W2SFZ1_NECAM</name>
<proteinExistence type="predicted"/>
<keyword evidence="2" id="KW-1185">Reference proteome</keyword>
<sequence>MESLKATYELVLKLEGDMRVEENVTGPPNKIKNELIDFIRGGGNASTASAANPSAPRASPLIQQFISQTMAARHSGDPAVKKESLDDDPFNAMSMSDKLAALVGLVPGSGVVEGEIKHEDEAEEPVAT</sequence>
<organism evidence="1 2">
    <name type="scientific">Necator americanus</name>
    <name type="common">Human hookworm</name>
    <dbReference type="NCBI Taxonomy" id="51031"/>
    <lineage>
        <taxon>Eukaryota</taxon>
        <taxon>Metazoa</taxon>
        <taxon>Ecdysozoa</taxon>
        <taxon>Nematoda</taxon>
        <taxon>Chromadorea</taxon>
        <taxon>Rhabditida</taxon>
        <taxon>Rhabditina</taxon>
        <taxon>Rhabditomorpha</taxon>
        <taxon>Strongyloidea</taxon>
        <taxon>Ancylostomatidae</taxon>
        <taxon>Bunostominae</taxon>
        <taxon>Necator</taxon>
    </lineage>
</organism>
<dbReference type="STRING" id="51031.W2SFZ1"/>
<gene>
    <name evidence="1" type="ORF">NECAME_15821</name>
</gene>
<evidence type="ECO:0000313" key="1">
    <source>
        <dbReference type="EMBL" id="ETN68453.1"/>
    </source>
</evidence>